<reference evidence="1 2" key="2">
    <citation type="submission" date="2018-11" db="EMBL/GenBank/DDBJ databases">
        <authorList>
            <consortium name="Pathogen Informatics"/>
        </authorList>
    </citation>
    <scope>NUCLEOTIDE SEQUENCE [LARGE SCALE GENOMIC DNA]</scope>
</reference>
<dbReference type="EMBL" id="UYYF01000026">
    <property type="protein sequence ID" value="VDM95349.1"/>
    <property type="molecule type" value="Genomic_DNA"/>
</dbReference>
<sequence length="68" mass="7167">MQALYQLSANGTPQQVFHGSGQPPVSFAAMKQFMQAGVSPVLLQQIQVAQQQQQIAAASAESANHGTN</sequence>
<accession>A0A0N5CK17</accession>
<keyword evidence="2" id="KW-1185">Reference proteome</keyword>
<dbReference type="Proteomes" id="UP000276776">
    <property type="component" value="Unassembled WGS sequence"/>
</dbReference>
<dbReference type="AlphaFoldDB" id="A0A0N5CK17"/>
<protein>
    <submittedName>
        <fullName evidence="3">GYF domain-containing protein</fullName>
    </submittedName>
</protein>
<reference evidence="3" key="1">
    <citation type="submission" date="2017-02" db="UniProtKB">
        <authorList>
            <consortium name="WormBaseParasite"/>
        </authorList>
    </citation>
    <scope>IDENTIFICATION</scope>
</reference>
<evidence type="ECO:0000313" key="2">
    <source>
        <dbReference type="Proteomes" id="UP000276776"/>
    </source>
</evidence>
<proteinExistence type="predicted"/>
<dbReference type="WBParaSite" id="TCLT_0000039601-mRNA-1">
    <property type="protein sequence ID" value="TCLT_0000039601-mRNA-1"/>
    <property type="gene ID" value="TCLT_0000039601"/>
</dbReference>
<organism evidence="3">
    <name type="scientific">Thelazia callipaeda</name>
    <name type="common">Oriental eyeworm</name>
    <name type="synonym">Parasitic nematode</name>
    <dbReference type="NCBI Taxonomy" id="103827"/>
    <lineage>
        <taxon>Eukaryota</taxon>
        <taxon>Metazoa</taxon>
        <taxon>Ecdysozoa</taxon>
        <taxon>Nematoda</taxon>
        <taxon>Chromadorea</taxon>
        <taxon>Rhabditida</taxon>
        <taxon>Spirurina</taxon>
        <taxon>Spiruromorpha</taxon>
        <taxon>Thelazioidea</taxon>
        <taxon>Thelaziidae</taxon>
        <taxon>Thelazia</taxon>
    </lineage>
</organism>
<name>A0A0N5CK17_THECL</name>
<dbReference type="STRING" id="103827.A0A0N5CK17"/>
<gene>
    <name evidence="1" type="ORF">TCLT_LOCUS397</name>
</gene>
<dbReference type="OMA" id="IHLFIRC"/>
<evidence type="ECO:0000313" key="1">
    <source>
        <dbReference type="EMBL" id="VDM95349.1"/>
    </source>
</evidence>
<evidence type="ECO:0000313" key="3">
    <source>
        <dbReference type="WBParaSite" id="TCLT_0000039601-mRNA-1"/>
    </source>
</evidence>